<evidence type="ECO:0000313" key="3">
    <source>
        <dbReference type="Proteomes" id="UP001055057"/>
    </source>
</evidence>
<accession>A0ABQ4TXN0</accession>
<comment type="caution">
    <text evidence="2">The sequence shown here is derived from an EMBL/GenBank/DDBJ whole genome shotgun (WGS) entry which is preliminary data.</text>
</comment>
<protein>
    <recommendedName>
        <fullName evidence="1">HepT-like domain-containing protein</fullName>
    </recommendedName>
</protein>
<dbReference type="EMBL" id="BPRB01000028">
    <property type="protein sequence ID" value="GJE58355.1"/>
    <property type="molecule type" value="Genomic_DNA"/>
</dbReference>
<dbReference type="Proteomes" id="UP001055057">
    <property type="component" value="Unassembled WGS sequence"/>
</dbReference>
<proteinExistence type="predicted"/>
<dbReference type="RefSeq" id="WP_238180988.1">
    <property type="nucleotide sequence ID" value="NZ_BPRB01000028.1"/>
</dbReference>
<sequence>MRAISIDVENEFSEIGEEVGRLTISLSRLRLTPPQPGSHEAWEAVHICASAAEKIYTGFERVMASIAANVDAAPIPHLDGWHRSLLRRMANDVPGIRAPVISSDCYQRLDRPRAFRHRERNTYGLGLDFDIVLERCEEIVGAFDLFRREVRSFLARPAAVDPPAGA</sequence>
<reference evidence="2" key="1">
    <citation type="journal article" date="2021" name="Front. Microbiol.">
        <title>Comprehensive Comparative Genomics and Phenotyping of Methylobacterium Species.</title>
        <authorList>
            <person name="Alessa O."/>
            <person name="Ogura Y."/>
            <person name="Fujitani Y."/>
            <person name="Takami H."/>
            <person name="Hayashi T."/>
            <person name="Sahin N."/>
            <person name="Tani A."/>
        </authorList>
    </citation>
    <scope>NUCLEOTIDE SEQUENCE</scope>
    <source>
        <strain evidence="2">DSM 23632</strain>
    </source>
</reference>
<evidence type="ECO:0000259" key="1">
    <source>
        <dbReference type="Pfam" id="PF20797"/>
    </source>
</evidence>
<dbReference type="InterPro" id="IPR048769">
    <property type="entry name" value="HepT-like_dom"/>
</dbReference>
<feature type="domain" description="HepT-like" evidence="1">
    <location>
        <begin position="51"/>
        <end position="155"/>
    </location>
</feature>
<name>A0ABQ4TXN0_9HYPH</name>
<gene>
    <name evidence="2" type="ORF">MPOCJGCO_0434</name>
</gene>
<reference evidence="2" key="2">
    <citation type="submission" date="2021-08" db="EMBL/GenBank/DDBJ databases">
        <authorList>
            <person name="Tani A."/>
            <person name="Ola A."/>
            <person name="Ogura Y."/>
            <person name="Katsura K."/>
            <person name="Hayashi T."/>
        </authorList>
    </citation>
    <scope>NUCLEOTIDE SEQUENCE</scope>
    <source>
        <strain evidence="2">DSM 23632</strain>
    </source>
</reference>
<keyword evidence="3" id="KW-1185">Reference proteome</keyword>
<organism evidence="2 3">
    <name type="scientific">Methylobacterium trifolii</name>
    <dbReference type="NCBI Taxonomy" id="1003092"/>
    <lineage>
        <taxon>Bacteria</taxon>
        <taxon>Pseudomonadati</taxon>
        <taxon>Pseudomonadota</taxon>
        <taxon>Alphaproteobacteria</taxon>
        <taxon>Hyphomicrobiales</taxon>
        <taxon>Methylobacteriaceae</taxon>
        <taxon>Methylobacterium</taxon>
    </lineage>
</organism>
<dbReference type="Pfam" id="PF20797">
    <property type="entry name" value="HepT-like_2"/>
    <property type="match status" value="1"/>
</dbReference>
<evidence type="ECO:0000313" key="2">
    <source>
        <dbReference type="EMBL" id="GJE58355.1"/>
    </source>
</evidence>